<reference evidence="2 3" key="1">
    <citation type="submission" date="2024-02" db="EMBL/GenBank/DDBJ databases">
        <authorList>
            <person name="Vignale AGUSTIN F."/>
            <person name="Sosa J E."/>
            <person name="Modenutti C."/>
        </authorList>
    </citation>
    <scope>NUCLEOTIDE SEQUENCE [LARGE SCALE GENOMIC DNA]</scope>
</reference>
<dbReference type="Gene3D" id="3.30.559.10">
    <property type="entry name" value="Chloramphenicol acetyltransferase-like domain"/>
    <property type="match status" value="2"/>
</dbReference>
<dbReference type="InterPro" id="IPR023213">
    <property type="entry name" value="CAT-like_dom_sf"/>
</dbReference>
<protein>
    <submittedName>
        <fullName evidence="2">Uncharacterized protein</fullName>
    </submittedName>
</protein>
<dbReference type="PANTHER" id="PTHR31642:SF115">
    <property type="entry name" value="PROTEIN ECERIFERUM 26-LIKE"/>
    <property type="match status" value="1"/>
</dbReference>
<dbReference type="PANTHER" id="PTHR31642">
    <property type="entry name" value="TRICHOTHECENE 3-O-ACETYLTRANSFERASE"/>
    <property type="match status" value="1"/>
</dbReference>
<dbReference type="AlphaFoldDB" id="A0ABC8SGS5"/>
<dbReference type="EMBL" id="CAUOFW020002621">
    <property type="protein sequence ID" value="CAK9155025.1"/>
    <property type="molecule type" value="Genomic_DNA"/>
</dbReference>
<evidence type="ECO:0000256" key="1">
    <source>
        <dbReference type="ARBA" id="ARBA00009861"/>
    </source>
</evidence>
<comment type="similarity">
    <text evidence="1">Belongs to the plant acyltransferase family.</text>
</comment>
<sequence length="295" mass="32243">MQLTRFKCGGTSVGLSWAHVLGDAFSVAEFMDTWSKVAAGHQLAQPINLAQPVIKSPDSQSPPKIDQELISVKRVGPIGDHWITTNACKMETFSFHVSPSQLNDLHSNISGKKGSSGISPFDSLCAIIWQSVAKVRDGTEPKVVTIYRKDPNMQKYGIVSNSQVISSVMAGYSIRDADPMELAALIKNQAVDERKKIQEAMERDRGLSDFIMYGANLTFVNLEETDFYGFEMKGEKPIFVSYTIDGVGDEGLVLVQPGPINAGKDGSAGRIVTITVPENEVLELKSELETEWSIA</sequence>
<organism evidence="2 3">
    <name type="scientific">Ilex paraguariensis</name>
    <name type="common">yerba mate</name>
    <dbReference type="NCBI Taxonomy" id="185542"/>
    <lineage>
        <taxon>Eukaryota</taxon>
        <taxon>Viridiplantae</taxon>
        <taxon>Streptophyta</taxon>
        <taxon>Embryophyta</taxon>
        <taxon>Tracheophyta</taxon>
        <taxon>Spermatophyta</taxon>
        <taxon>Magnoliopsida</taxon>
        <taxon>eudicotyledons</taxon>
        <taxon>Gunneridae</taxon>
        <taxon>Pentapetalae</taxon>
        <taxon>asterids</taxon>
        <taxon>campanulids</taxon>
        <taxon>Aquifoliales</taxon>
        <taxon>Aquifoliaceae</taxon>
        <taxon>Ilex</taxon>
    </lineage>
</organism>
<dbReference type="Pfam" id="PF02458">
    <property type="entry name" value="Transferase"/>
    <property type="match status" value="1"/>
</dbReference>
<evidence type="ECO:0000313" key="3">
    <source>
        <dbReference type="Proteomes" id="UP001642360"/>
    </source>
</evidence>
<keyword evidence="3" id="KW-1185">Reference proteome</keyword>
<gene>
    <name evidence="2" type="ORF">ILEXP_LOCUS23396</name>
</gene>
<proteinExistence type="inferred from homology"/>
<evidence type="ECO:0000313" key="2">
    <source>
        <dbReference type="EMBL" id="CAK9155025.1"/>
    </source>
</evidence>
<accession>A0ABC8SGS5</accession>
<dbReference type="InterPro" id="IPR050317">
    <property type="entry name" value="Plant_Fungal_Acyltransferase"/>
</dbReference>
<dbReference type="Proteomes" id="UP001642360">
    <property type="component" value="Unassembled WGS sequence"/>
</dbReference>
<comment type="caution">
    <text evidence="2">The sequence shown here is derived from an EMBL/GenBank/DDBJ whole genome shotgun (WGS) entry which is preliminary data.</text>
</comment>
<name>A0ABC8SGS5_9AQUA</name>